<dbReference type="PANTHER" id="PTHR46361">
    <property type="entry name" value="ELECTRON CARRIER/ PROTEIN DISULFIDE OXIDOREDUCTASE"/>
    <property type="match status" value="1"/>
</dbReference>
<proteinExistence type="predicted"/>
<evidence type="ECO:0000313" key="2">
    <source>
        <dbReference type="EMBL" id="CAK0866036.1"/>
    </source>
</evidence>
<accession>A0ABN9V0D3</accession>
<keyword evidence="3" id="KW-1185">Reference proteome</keyword>
<gene>
    <name evidence="2" type="ORF">PCOR1329_LOCUS53383</name>
</gene>
<evidence type="ECO:0000313" key="3">
    <source>
        <dbReference type="Proteomes" id="UP001189429"/>
    </source>
</evidence>
<comment type="caution">
    <text evidence="2">The sequence shown here is derived from an EMBL/GenBank/DDBJ whole genome shotgun (WGS) entry which is preliminary data.</text>
</comment>
<reference evidence="2" key="1">
    <citation type="submission" date="2023-10" db="EMBL/GenBank/DDBJ databases">
        <authorList>
            <person name="Chen Y."/>
            <person name="Shah S."/>
            <person name="Dougan E. K."/>
            <person name="Thang M."/>
            <person name="Chan C."/>
        </authorList>
    </citation>
    <scope>NUCLEOTIDE SEQUENCE [LARGE SCALE GENOMIC DNA]</scope>
</reference>
<dbReference type="Proteomes" id="UP001189429">
    <property type="component" value="Unassembled WGS sequence"/>
</dbReference>
<evidence type="ECO:0000259" key="1">
    <source>
        <dbReference type="Pfam" id="PF04784"/>
    </source>
</evidence>
<sequence length="166" mass="18363">MRRGLPSSAHPPSSWPPPLRYTREVDPRIHMALNCGARGCPAVSVYSSEEASLDAELDQAVAAFVADDGNVRVSRSSGGRVEVACTELFKMYLSDFIGTGVKPGSRQSWVAIVEWILRYAQGPKRELLTASIAQGGEKAKFEWLPYDWRTNGPDLPQKGEIWTPTW</sequence>
<protein>
    <recommendedName>
        <fullName evidence="1">DUF547 domain-containing protein</fullName>
    </recommendedName>
</protein>
<dbReference type="InterPro" id="IPR006869">
    <property type="entry name" value="DUF547"/>
</dbReference>
<dbReference type="PANTHER" id="PTHR46361:SF3">
    <property type="entry name" value="ELECTRON CARRIER_ PROTEIN DISULFIDE OXIDOREDUCTASE"/>
    <property type="match status" value="1"/>
</dbReference>
<dbReference type="EMBL" id="CAUYUJ010016505">
    <property type="protein sequence ID" value="CAK0866036.1"/>
    <property type="molecule type" value="Genomic_DNA"/>
</dbReference>
<name>A0ABN9V0D3_9DINO</name>
<feature type="domain" description="DUF547" evidence="1">
    <location>
        <begin position="23"/>
        <end position="65"/>
    </location>
</feature>
<dbReference type="Pfam" id="PF04784">
    <property type="entry name" value="DUF547"/>
    <property type="match status" value="1"/>
</dbReference>
<organism evidence="2 3">
    <name type="scientific">Prorocentrum cordatum</name>
    <dbReference type="NCBI Taxonomy" id="2364126"/>
    <lineage>
        <taxon>Eukaryota</taxon>
        <taxon>Sar</taxon>
        <taxon>Alveolata</taxon>
        <taxon>Dinophyceae</taxon>
        <taxon>Prorocentrales</taxon>
        <taxon>Prorocentraceae</taxon>
        <taxon>Prorocentrum</taxon>
    </lineage>
</organism>